<evidence type="ECO:0000313" key="2">
    <source>
        <dbReference type="Proteomes" id="UP000051952"/>
    </source>
</evidence>
<dbReference type="VEuPathDB" id="TriTrypDB:BSAL_31980"/>
<dbReference type="EMBL" id="CYKH01001921">
    <property type="protein sequence ID" value="CUG91421.1"/>
    <property type="molecule type" value="Genomic_DNA"/>
</dbReference>
<accession>A0A0S4JIY7</accession>
<proteinExistence type="predicted"/>
<gene>
    <name evidence="1" type="ORF">BSAL_31980</name>
</gene>
<sequence>MSRVDNSAPTSGGVEDSVAMPSDAFGVFMLSTDVDAMSEGGTPALLHVSLDPNSSHTGAVAAGADGVRGAHRGGAGNGGDTLLNKMLIGGFSTCLKRKRGMLLETLVRRLSRRNGGGGGSGGGKAVDIFQSIAHRVSHDAQDAELNAVLHDTFQWDLEHGRCCYAGLVPSASTSSGSSSSASSVSNAAPLLLCLLVPADVAHLMVPPHILYFAVLWVLHQHCPPGHAGIAEFVHACAAATGVQALPESLVATAGVSNDNNAVAASRVASLLESFSMCKRQLFQLLSATSTAGSQLERSARLHELHLSNSATVGQHTQQHHYLAEWWATVHRMMIMAQPKSLQLCGDYDDDDDSSPSRSGSVEELLRRHVYQRRGSQQQPQDSTLFPATGVKEASSQQPQPLFVIQGVGVWKHGHVVYGSSDIVTRSKPILLQFAADITHSRDWTLAQSMSSSSSDQATLLSRWRTPSTRIYVVPPTNSDGGNIGLRAVPAGFINASVTEADRVVVGSLGTVFVTLWLSPIPSQLRSLGCTEATASLGLEKFLWDVSSGAPASQAPAAASGGRHEDRAVGDEMRRWHAVSGDHAWPRTIASLWSPGGAAGFITPATIARKQSSTIITPLGFEVRLFEALNALGDPSSSEGVLVASYLRHASGYALAPISAYLPEASQWLEQIQTSSFCYAPTFTARKFVPLLHRRLRFAASANGGGAADHSSATLILEHTAVTSATGIVVAVILLMPSSVPTEVARRFSSSLIATFSE</sequence>
<organism evidence="1 2">
    <name type="scientific">Bodo saltans</name>
    <name type="common">Flagellated protozoan</name>
    <dbReference type="NCBI Taxonomy" id="75058"/>
    <lineage>
        <taxon>Eukaryota</taxon>
        <taxon>Discoba</taxon>
        <taxon>Euglenozoa</taxon>
        <taxon>Kinetoplastea</taxon>
        <taxon>Metakinetoplastina</taxon>
        <taxon>Eubodonida</taxon>
        <taxon>Bodonidae</taxon>
        <taxon>Bodo</taxon>
    </lineage>
</organism>
<dbReference type="AlphaFoldDB" id="A0A0S4JIY7"/>
<keyword evidence="2" id="KW-1185">Reference proteome</keyword>
<reference evidence="2" key="1">
    <citation type="submission" date="2015-09" db="EMBL/GenBank/DDBJ databases">
        <authorList>
            <consortium name="Pathogen Informatics"/>
        </authorList>
    </citation>
    <scope>NUCLEOTIDE SEQUENCE [LARGE SCALE GENOMIC DNA]</scope>
    <source>
        <strain evidence="2">Lake Konstanz</strain>
    </source>
</reference>
<evidence type="ECO:0000313" key="1">
    <source>
        <dbReference type="EMBL" id="CUG91421.1"/>
    </source>
</evidence>
<dbReference type="Proteomes" id="UP000051952">
    <property type="component" value="Unassembled WGS sequence"/>
</dbReference>
<name>A0A0S4JIY7_BODSA</name>
<protein>
    <submittedName>
        <fullName evidence="1">Uncharacterized protein</fullName>
    </submittedName>
</protein>